<keyword evidence="4" id="KW-1185">Reference proteome</keyword>
<name>A0AAW1L5X0_POPJA</name>
<dbReference type="AlphaFoldDB" id="A0AAW1L5X0"/>
<evidence type="ECO:0000313" key="4">
    <source>
        <dbReference type="Proteomes" id="UP001458880"/>
    </source>
</evidence>
<proteinExistence type="predicted"/>
<dbReference type="EMBL" id="JASPKY010000162">
    <property type="protein sequence ID" value="KAK9729222.1"/>
    <property type="molecule type" value="Genomic_DNA"/>
</dbReference>
<reference evidence="3 4" key="1">
    <citation type="journal article" date="2024" name="BMC Genomics">
        <title>De novo assembly and annotation of Popillia japonica's genome with initial clues to its potential as an invasive pest.</title>
        <authorList>
            <person name="Cucini C."/>
            <person name="Boschi S."/>
            <person name="Funari R."/>
            <person name="Cardaioli E."/>
            <person name="Iannotti N."/>
            <person name="Marturano G."/>
            <person name="Paoli F."/>
            <person name="Bruttini M."/>
            <person name="Carapelli A."/>
            <person name="Frati F."/>
            <person name="Nardi F."/>
        </authorList>
    </citation>
    <scope>NUCLEOTIDE SEQUENCE [LARGE SCALE GENOMIC DNA]</scope>
    <source>
        <strain evidence="3">DMR45628</strain>
    </source>
</reference>
<feature type="coiled-coil region" evidence="1">
    <location>
        <begin position="145"/>
        <end position="172"/>
    </location>
</feature>
<evidence type="ECO:0000313" key="3">
    <source>
        <dbReference type="EMBL" id="KAK9729222.1"/>
    </source>
</evidence>
<dbReference type="Proteomes" id="UP001458880">
    <property type="component" value="Unassembled WGS sequence"/>
</dbReference>
<accession>A0AAW1L5X0</accession>
<feature type="compositionally biased region" description="Polar residues" evidence="2">
    <location>
        <begin position="101"/>
        <end position="114"/>
    </location>
</feature>
<feature type="region of interest" description="Disordered" evidence="2">
    <location>
        <begin position="63"/>
        <end position="144"/>
    </location>
</feature>
<sequence>MENTNQNLNQDDGIQGDEQATNLANLAIRTCEGNSYSGQVMTTDVSAEEQQFEQPKVGYNWETISDPSIRRSSLSRTPPRGPDKTTEMGDVGCQIPPALQRTITQDQMAEVTTGNERETSPRPRANTFPMEGTQDTGEKPGKRLREDEGDQLQELRKQFDRLVKTVNELVEITEASSKTKTEIKNSIRKLKRHTSDVCKEWQTVDVGGGRAKRGAEVKEMRSVLVQVVLEDINKELEEKNGEL</sequence>
<evidence type="ECO:0000256" key="2">
    <source>
        <dbReference type="SAM" id="MobiDB-lite"/>
    </source>
</evidence>
<keyword evidence="1" id="KW-0175">Coiled coil</keyword>
<protein>
    <submittedName>
        <fullName evidence="3">Uncharacterized protein</fullName>
    </submittedName>
</protein>
<comment type="caution">
    <text evidence="3">The sequence shown here is derived from an EMBL/GenBank/DDBJ whole genome shotgun (WGS) entry which is preliminary data.</text>
</comment>
<evidence type="ECO:0000256" key="1">
    <source>
        <dbReference type="SAM" id="Coils"/>
    </source>
</evidence>
<feature type="compositionally biased region" description="Polar residues" evidence="2">
    <location>
        <begin position="63"/>
        <end position="76"/>
    </location>
</feature>
<gene>
    <name evidence="3" type="ORF">QE152_g16030</name>
</gene>
<organism evidence="3 4">
    <name type="scientific">Popillia japonica</name>
    <name type="common">Japanese beetle</name>
    <dbReference type="NCBI Taxonomy" id="7064"/>
    <lineage>
        <taxon>Eukaryota</taxon>
        <taxon>Metazoa</taxon>
        <taxon>Ecdysozoa</taxon>
        <taxon>Arthropoda</taxon>
        <taxon>Hexapoda</taxon>
        <taxon>Insecta</taxon>
        <taxon>Pterygota</taxon>
        <taxon>Neoptera</taxon>
        <taxon>Endopterygota</taxon>
        <taxon>Coleoptera</taxon>
        <taxon>Polyphaga</taxon>
        <taxon>Scarabaeiformia</taxon>
        <taxon>Scarabaeidae</taxon>
        <taxon>Rutelinae</taxon>
        <taxon>Popillia</taxon>
    </lineage>
</organism>